<feature type="domain" description="HTH marR-type" evidence="4">
    <location>
        <begin position="31"/>
        <end position="163"/>
    </location>
</feature>
<dbReference type="PROSITE" id="PS01117">
    <property type="entry name" value="HTH_MARR_1"/>
    <property type="match status" value="1"/>
</dbReference>
<dbReference type="InterPro" id="IPR036388">
    <property type="entry name" value="WH-like_DNA-bd_sf"/>
</dbReference>
<dbReference type="GO" id="GO:0006950">
    <property type="term" value="P:response to stress"/>
    <property type="evidence" value="ECO:0007669"/>
    <property type="project" value="TreeGrafter"/>
</dbReference>
<accession>A0A3B0T9H9</accession>
<evidence type="ECO:0000256" key="3">
    <source>
        <dbReference type="ARBA" id="ARBA00023163"/>
    </source>
</evidence>
<dbReference type="SUPFAM" id="SSF46785">
    <property type="entry name" value="Winged helix' DNA-binding domain"/>
    <property type="match status" value="1"/>
</dbReference>
<organism evidence="5">
    <name type="scientific">hydrothermal vent metagenome</name>
    <dbReference type="NCBI Taxonomy" id="652676"/>
    <lineage>
        <taxon>unclassified sequences</taxon>
        <taxon>metagenomes</taxon>
        <taxon>ecological metagenomes</taxon>
    </lineage>
</organism>
<proteinExistence type="predicted"/>
<dbReference type="Gene3D" id="1.10.10.10">
    <property type="entry name" value="Winged helix-like DNA-binding domain superfamily/Winged helix DNA-binding domain"/>
    <property type="match status" value="1"/>
</dbReference>
<keyword evidence="3" id="KW-0804">Transcription</keyword>
<name>A0A3B0T9H9_9ZZZZ</name>
<keyword evidence="1" id="KW-0805">Transcription regulation</keyword>
<gene>
    <name evidence="5" type="ORF">MNBD_ALPHA09-1743</name>
</gene>
<evidence type="ECO:0000313" key="5">
    <source>
        <dbReference type="EMBL" id="VAW13530.1"/>
    </source>
</evidence>
<dbReference type="InterPro" id="IPR023187">
    <property type="entry name" value="Tscrpt_reg_MarR-type_CS"/>
</dbReference>
<dbReference type="AlphaFoldDB" id="A0A3B0T9H9"/>
<dbReference type="GO" id="GO:0003677">
    <property type="term" value="F:DNA binding"/>
    <property type="evidence" value="ECO:0007669"/>
    <property type="project" value="UniProtKB-KW"/>
</dbReference>
<dbReference type="PRINTS" id="PR00598">
    <property type="entry name" value="HTHMARR"/>
</dbReference>
<reference evidence="5" key="1">
    <citation type="submission" date="2018-06" db="EMBL/GenBank/DDBJ databases">
        <authorList>
            <person name="Zhirakovskaya E."/>
        </authorList>
    </citation>
    <scope>NUCLEOTIDE SEQUENCE</scope>
</reference>
<dbReference type="EMBL" id="UOEM01000062">
    <property type="protein sequence ID" value="VAW13530.1"/>
    <property type="molecule type" value="Genomic_DNA"/>
</dbReference>
<dbReference type="GO" id="GO:0003700">
    <property type="term" value="F:DNA-binding transcription factor activity"/>
    <property type="evidence" value="ECO:0007669"/>
    <property type="project" value="InterPro"/>
</dbReference>
<dbReference type="Pfam" id="PF12802">
    <property type="entry name" value="MarR_2"/>
    <property type="match status" value="1"/>
</dbReference>
<dbReference type="PROSITE" id="PS50995">
    <property type="entry name" value="HTH_MARR_2"/>
    <property type="match status" value="1"/>
</dbReference>
<dbReference type="PANTHER" id="PTHR33164:SF44">
    <property type="entry name" value="TRANSCRIPTIONAL REGULATORY PROTEIN"/>
    <property type="match status" value="1"/>
</dbReference>
<dbReference type="InterPro" id="IPR039422">
    <property type="entry name" value="MarR/SlyA-like"/>
</dbReference>
<dbReference type="InterPro" id="IPR036390">
    <property type="entry name" value="WH_DNA-bd_sf"/>
</dbReference>
<dbReference type="SMART" id="SM00347">
    <property type="entry name" value="HTH_MARR"/>
    <property type="match status" value="1"/>
</dbReference>
<dbReference type="PANTHER" id="PTHR33164">
    <property type="entry name" value="TRANSCRIPTIONAL REGULATOR, MARR FAMILY"/>
    <property type="match status" value="1"/>
</dbReference>
<protein>
    <submittedName>
        <fullName evidence="5">HTH-type transcriptional regulator PetP</fullName>
    </submittedName>
</protein>
<evidence type="ECO:0000259" key="4">
    <source>
        <dbReference type="PROSITE" id="PS50995"/>
    </source>
</evidence>
<evidence type="ECO:0000256" key="2">
    <source>
        <dbReference type="ARBA" id="ARBA00023125"/>
    </source>
</evidence>
<sequence>MTDINSILTRTHGHAGDEPAPGADALGDGDVLEIVELLFFAYRDFISDPDKLLSEYGFGRAHHRVLHFLKRNPGIRVADLLDILKITKQSLGRVLKQLIDEGFVYQVEGQTDRRQRLLHLTDRGSALAEALARPQIARVRAALDRAGPQARDCLTNALFNLIDDTERARVRRLVRRD</sequence>
<dbReference type="InterPro" id="IPR000835">
    <property type="entry name" value="HTH_MarR-typ"/>
</dbReference>
<evidence type="ECO:0000256" key="1">
    <source>
        <dbReference type="ARBA" id="ARBA00023015"/>
    </source>
</evidence>
<keyword evidence="2" id="KW-0238">DNA-binding</keyword>